<dbReference type="PROSITE" id="PS51819">
    <property type="entry name" value="VOC"/>
    <property type="match status" value="1"/>
</dbReference>
<dbReference type="SUPFAM" id="SSF54593">
    <property type="entry name" value="Glyoxalase/Bleomycin resistance protein/Dihydroxybiphenyl dioxygenase"/>
    <property type="match status" value="1"/>
</dbReference>
<dbReference type="eggNOG" id="COG0346">
    <property type="taxonomic scope" value="Bacteria"/>
</dbReference>
<dbReference type="Gene3D" id="3.10.180.10">
    <property type="entry name" value="2,3-Dihydroxybiphenyl 1,2-Dioxygenase, domain 1"/>
    <property type="match status" value="1"/>
</dbReference>
<dbReference type="AlphaFoldDB" id="M9R3E8"/>
<feature type="domain" description="VOC" evidence="1">
    <location>
        <begin position="6"/>
        <end position="130"/>
    </location>
</feature>
<evidence type="ECO:0000313" key="3">
    <source>
        <dbReference type="Proteomes" id="UP000005307"/>
    </source>
</evidence>
<dbReference type="InterPro" id="IPR037523">
    <property type="entry name" value="VOC_core"/>
</dbReference>
<evidence type="ECO:0000259" key="1">
    <source>
        <dbReference type="PROSITE" id="PS51819"/>
    </source>
</evidence>
<dbReference type="EMBL" id="CP003740">
    <property type="protein sequence ID" value="AGI66283.1"/>
    <property type="molecule type" value="Genomic_DNA"/>
</dbReference>
<gene>
    <name evidence="2" type="ORF">OAN307_c05450</name>
</gene>
<name>M9R3E8_9RHOB</name>
<sequence length="131" mass="14041">MPNLKSLDHLVLTVRSIDVSVVFFGDVLGMTLDKFKVADGATRTAVKFGRQKINLHQSGAEFDPKAANPQSGSADLCFLSDTPITDWIAHFAALDVPVIDGPIPRTGATGPILSIYIRDPDGNLIEIANPI</sequence>
<dbReference type="HOGENOM" id="CLU_046006_4_3_5"/>
<dbReference type="STRING" id="391626.OAN307_c05450"/>
<organism evidence="2 3">
    <name type="scientific">Octadecabacter antarcticus 307</name>
    <dbReference type="NCBI Taxonomy" id="391626"/>
    <lineage>
        <taxon>Bacteria</taxon>
        <taxon>Pseudomonadati</taxon>
        <taxon>Pseudomonadota</taxon>
        <taxon>Alphaproteobacteria</taxon>
        <taxon>Rhodobacterales</taxon>
        <taxon>Roseobacteraceae</taxon>
        <taxon>Octadecabacter</taxon>
    </lineage>
</organism>
<dbReference type="Proteomes" id="UP000005307">
    <property type="component" value="Chromosome"/>
</dbReference>
<accession>M9R3E8</accession>
<protein>
    <submittedName>
        <fullName evidence="2">Putative glyoxalase</fullName>
    </submittedName>
</protein>
<keyword evidence="3" id="KW-1185">Reference proteome</keyword>
<dbReference type="Pfam" id="PF00903">
    <property type="entry name" value="Glyoxalase"/>
    <property type="match status" value="1"/>
</dbReference>
<dbReference type="PANTHER" id="PTHR21366">
    <property type="entry name" value="GLYOXALASE FAMILY PROTEIN"/>
    <property type="match status" value="1"/>
</dbReference>
<dbReference type="RefSeq" id="WP_015498332.1">
    <property type="nucleotide sequence ID" value="NC_020911.1"/>
</dbReference>
<dbReference type="KEGG" id="oat:OAN307_c05450"/>
<reference evidence="2 3" key="1">
    <citation type="journal article" date="2013" name="PLoS ONE">
        <title>Poles Apart: Arctic and Antarctic Octadecabacter strains Share High Genome Plasticity and a New Type of Xanthorhodopsin.</title>
        <authorList>
            <person name="Vollmers J."/>
            <person name="Voget S."/>
            <person name="Dietrich S."/>
            <person name="Gollnow K."/>
            <person name="Smits M."/>
            <person name="Meyer K."/>
            <person name="Brinkhoff T."/>
            <person name="Simon M."/>
            <person name="Daniel R."/>
        </authorList>
    </citation>
    <scope>NUCLEOTIDE SEQUENCE [LARGE SCALE GENOMIC DNA]</scope>
    <source>
        <strain evidence="2 3">307</strain>
    </source>
</reference>
<dbReference type="PANTHER" id="PTHR21366:SF14">
    <property type="entry name" value="GLYOXALASE DOMAIN-CONTAINING PROTEIN 5"/>
    <property type="match status" value="1"/>
</dbReference>
<dbReference type="InterPro" id="IPR029068">
    <property type="entry name" value="Glyas_Bleomycin-R_OHBP_Dase"/>
</dbReference>
<dbReference type="OrthoDB" id="9812656at2"/>
<proteinExistence type="predicted"/>
<dbReference type="InterPro" id="IPR004360">
    <property type="entry name" value="Glyas_Fos-R_dOase_dom"/>
</dbReference>
<dbReference type="InterPro" id="IPR050383">
    <property type="entry name" value="GlyoxalaseI/FosfomycinResist"/>
</dbReference>
<dbReference type="CDD" id="cd07253">
    <property type="entry name" value="GLOD5"/>
    <property type="match status" value="1"/>
</dbReference>
<evidence type="ECO:0000313" key="2">
    <source>
        <dbReference type="EMBL" id="AGI66283.1"/>
    </source>
</evidence>